<name>A0ABW3UEH9_9BACL</name>
<comment type="caution">
    <text evidence="13">The sequence shown here is derived from an EMBL/GenBank/DDBJ whole genome shotgun (WGS) entry which is preliminary data.</text>
</comment>
<accession>A0ABW3UEH9</accession>
<protein>
    <submittedName>
        <fullName evidence="13">Disulfide oxidoreductase</fullName>
    </submittedName>
</protein>
<evidence type="ECO:0000256" key="1">
    <source>
        <dbReference type="ARBA" id="ARBA00004141"/>
    </source>
</evidence>
<dbReference type="Pfam" id="PF02600">
    <property type="entry name" value="DsbB"/>
    <property type="match status" value="1"/>
</dbReference>
<keyword evidence="10" id="KW-0143">Chaperone</keyword>
<keyword evidence="8 12" id="KW-0472">Membrane</keyword>
<evidence type="ECO:0000256" key="12">
    <source>
        <dbReference type="SAM" id="Phobius"/>
    </source>
</evidence>
<keyword evidence="5" id="KW-0249">Electron transport</keyword>
<evidence type="ECO:0000256" key="7">
    <source>
        <dbReference type="ARBA" id="ARBA00023002"/>
    </source>
</evidence>
<proteinExistence type="inferred from homology"/>
<reference evidence="14" key="1">
    <citation type="journal article" date="2019" name="Int. J. Syst. Evol. Microbiol.">
        <title>The Global Catalogue of Microorganisms (GCM) 10K type strain sequencing project: providing services to taxonomists for standard genome sequencing and annotation.</title>
        <authorList>
            <consortium name="The Broad Institute Genomics Platform"/>
            <consortium name="The Broad Institute Genome Sequencing Center for Infectious Disease"/>
            <person name="Wu L."/>
            <person name="Ma J."/>
        </authorList>
    </citation>
    <scope>NUCLEOTIDE SEQUENCE [LARGE SCALE GENOMIC DNA]</scope>
    <source>
        <strain evidence="14">CCUG 53270</strain>
    </source>
</reference>
<dbReference type="NCBIfam" id="NF002849">
    <property type="entry name" value="PRK03113.1"/>
    <property type="match status" value="1"/>
</dbReference>
<keyword evidence="4 12" id="KW-0812">Transmembrane</keyword>
<dbReference type="Gene3D" id="1.20.1550.10">
    <property type="entry name" value="DsbB-like"/>
    <property type="match status" value="1"/>
</dbReference>
<dbReference type="PIRSF" id="PIRSF036659">
    <property type="entry name" value="BdbC"/>
    <property type="match status" value="1"/>
</dbReference>
<evidence type="ECO:0000256" key="6">
    <source>
        <dbReference type="ARBA" id="ARBA00022989"/>
    </source>
</evidence>
<sequence>MNGNRFIKENALHLSWVVALVATLGSLYFSEVLHFLPCKLCWYQRILMYPLVIILAIAAVRKDTKQYLYVLPLSVWGMGISLYHYLMQKTSWFKEAATGCGPVPCDVDYINWLGFITIPFLALIAFTLITILHLLLLAVERQNSR</sequence>
<evidence type="ECO:0000256" key="4">
    <source>
        <dbReference type="ARBA" id="ARBA00022692"/>
    </source>
</evidence>
<dbReference type="Proteomes" id="UP001597180">
    <property type="component" value="Unassembled WGS sequence"/>
</dbReference>
<dbReference type="HAMAP" id="MF_00287">
    <property type="entry name" value="BdbC"/>
    <property type="match status" value="1"/>
</dbReference>
<feature type="transmembrane region" description="Helical" evidence="12">
    <location>
        <begin position="112"/>
        <end position="139"/>
    </location>
</feature>
<keyword evidence="14" id="KW-1185">Reference proteome</keyword>
<keyword evidence="3" id="KW-0813">Transport</keyword>
<organism evidence="13 14">
    <name type="scientific">Paenibacillus vulneris</name>
    <dbReference type="NCBI Taxonomy" id="1133364"/>
    <lineage>
        <taxon>Bacteria</taxon>
        <taxon>Bacillati</taxon>
        <taxon>Bacillota</taxon>
        <taxon>Bacilli</taxon>
        <taxon>Bacillales</taxon>
        <taxon>Paenibacillaceae</taxon>
        <taxon>Paenibacillus</taxon>
    </lineage>
</organism>
<dbReference type="InterPro" id="IPR012187">
    <property type="entry name" value="Disulphide_bond_form_BdbC"/>
</dbReference>
<evidence type="ECO:0000256" key="2">
    <source>
        <dbReference type="ARBA" id="ARBA00007602"/>
    </source>
</evidence>
<comment type="subcellular location">
    <subcellularLocation>
        <location evidence="1">Membrane</location>
        <topology evidence="1">Multi-pass membrane protein</topology>
    </subcellularLocation>
</comment>
<dbReference type="RefSeq" id="WP_345591319.1">
    <property type="nucleotide sequence ID" value="NZ_BAABJG010000027.1"/>
</dbReference>
<evidence type="ECO:0000256" key="9">
    <source>
        <dbReference type="ARBA" id="ARBA00023157"/>
    </source>
</evidence>
<dbReference type="PANTHER" id="PTHR43469:SF1">
    <property type="entry name" value="SPBETA PROPHAGE-DERIVED DISULFIDE BOND FORMATION PROTEIN B"/>
    <property type="match status" value="1"/>
</dbReference>
<keyword evidence="7" id="KW-0560">Oxidoreductase</keyword>
<evidence type="ECO:0000256" key="8">
    <source>
        <dbReference type="ARBA" id="ARBA00023136"/>
    </source>
</evidence>
<evidence type="ECO:0000313" key="13">
    <source>
        <dbReference type="EMBL" id="MFD1218984.1"/>
    </source>
</evidence>
<gene>
    <name evidence="13" type="ORF">ACFQ4B_02525</name>
</gene>
<evidence type="ECO:0000256" key="5">
    <source>
        <dbReference type="ARBA" id="ARBA00022982"/>
    </source>
</evidence>
<feature type="transmembrane region" description="Helical" evidence="12">
    <location>
        <begin position="12"/>
        <end position="30"/>
    </location>
</feature>
<evidence type="ECO:0000256" key="11">
    <source>
        <dbReference type="ARBA" id="ARBA00023284"/>
    </source>
</evidence>
<dbReference type="SUPFAM" id="SSF158442">
    <property type="entry name" value="DsbB-like"/>
    <property type="match status" value="1"/>
</dbReference>
<keyword evidence="11" id="KW-0676">Redox-active center</keyword>
<dbReference type="PANTHER" id="PTHR43469">
    <property type="entry name" value="DISULFIDE FORMATION PROTEIN-RELATED"/>
    <property type="match status" value="1"/>
</dbReference>
<dbReference type="EMBL" id="JBHTLU010000007">
    <property type="protein sequence ID" value="MFD1218984.1"/>
    <property type="molecule type" value="Genomic_DNA"/>
</dbReference>
<evidence type="ECO:0000313" key="14">
    <source>
        <dbReference type="Proteomes" id="UP001597180"/>
    </source>
</evidence>
<keyword evidence="9" id="KW-1015">Disulfide bond</keyword>
<feature type="transmembrane region" description="Helical" evidence="12">
    <location>
        <begin position="42"/>
        <end position="60"/>
    </location>
</feature>
<evidence type="ECO:0000256" key="3">
    <source>
        <dbReference type="ARBA" id="ARBA00022448"/>
    </source>
</evidence>
<comment type="similarity">
    <text evidence="2">Belongs to the DsbB family. BdbC subfamily.</text>
</comment>
<evidence type="ECO:0000256" key="10">
    <source>
        <dbReference type="ARBA" id="ARBA00023186"/>
    </source>
</evidence>
<feature type="transmembrane region" description="Helical" evidence="12">
    <location>
        <begin position="67"/>
        <end position="86"/>
    </location>
</feature>
<dbReference type="InterPro" id="IPR023380">
    <property type="entry name" value="DsbB-like_sf"/>
</dbReference>
<keyword evidence="6 12" id="KW-1133">Transmembrane helix</keyword>
<dbReference type="InterPro" id="IPR003752">
    <property type="entry name" value="DiS_bond_form_DsbB/BdbC"/>
</dbReference>